<dbReference type="PANTHER" id="PTHR44591">
    <property type="entry name" value="STRESS RESPONSE REGULATOR PROTEIN 1"/>
    <property type="match status" value="1"/>
</dbReference>
<reference evidence="4 5" key="1">
    <citation type="submission" date="2019-01" db="EMBL/GenBank/DDBJ databases">
        <authorList>
            <person name="Chen W.-M."/>
        </authorList>
    </citation>
    <scope>NUCLEOTIDE SEQUENCE [LARGE SCALE GENOMIC DNA]</scope>
    <source>
        <strain evidence="4 5">CCP-7</strain>
    </source>
</reference>
<evidence type="ECO:0000313" key="4">
    <source>
        <dbReference type="EMBL" id="RVT90225.1"/>
    </source>
</evidence>
<dbReference type="GO" id="GO:0000160">
    <property type="term" value="P:phosphorelay signal transduction system"/>
    <property type="evidence" value="ECO:0007669"/>
    <property type="project" value="InterPro"/>
</dbReference>
<gene>
    <name evidence="4" type="ORF">EOD43_18175</name>
</gene>
<dbReference type="PROSITE" id="PS50110">
    <property type="entry name" value="RESPONSE_REGULATORY"/>
    <property type="match status" value="1"/>
</dbReference>
<keyword evidence="1" id="KW-0597">Phosphoprotein</keyword>
<comment type="caution">
    <text evidence="4">The sequence shown here is derived from an EMBL/GenBank/DDBJ whole genome shotgun (WGS) entry which is preliminary data.</text>
</comment>
<evidence type="ECO:0000259" key="3">
    <source>
        <dbReference type="PROSITE" id="PS50110"/>
    </source>
</evidence>
<comment type="caution">
    <text evidence="2">Lacks conserved residue(s) required for the propagation of feature annotation.</text>
</comment>
<dbReference type="Gene3D" id="3.40.50.2300">
    <property type="match status" value="1"/>
</dbReference>
<evidence type="ECO:0000256" key="1">
    <source>
        <dbReference type="ARBA" id="ARBA00022553"/>
    </source>
</evidence>
<dbReference type="SUPFAM" id="SSF52172">
    <property type="entry name" value="CheY-like"/>
    <property type="match status" value="1"/>
</dbReference>
<name>A0A437LXT3_9SPHN</name>
<sequence length="164" mass="17786">MNWLYEHCGHKDLHGCYGRRRKIDQALMMNEAIKTLLIEDEDDIRFVVEMALGRHPEFDVTTFTNGLEALEALHGTTDVFDLALINVNLPAISGPEVASQLSDLHCCSGIPVIFVTAVIHDRDSAKLNGDNVTGVISKPFNALSLGDDIKALIDRGGSASAAAI</sequence>
<dbReference type="Pfam" id="PF00072">
    <property type="entry name" value="Response_reg"/>
    <property type="match status" value="1"/>
</dbReference>
<dbReference type="PANTHER" id="PTHR44591:SF3">
    <property type="entry name" value="RESPONSE REGULATORY DOMAIN-CONTAINING PROTEIN"/>
    <property type="match status" value="1"/>
</dbReference>
<protein>
    <submittedName>
        <fullName evidence="4">Response regulator</fullName>
    </submittedName>
</protein>
<dbReference type="InterPro" id="IPR001789">
    <property type="entry name" value="Sig_transdc_resp-reg_receiver"/>
</dbReference>
<evidence type="ECO:0000313" key="5">
    <source>
        <dbReference type="Proteomes" id="UP000282971"/>
    </source>
</evidence>
<organism evidence="4 5">
    <name type="scientific">Sphingomonas crocodyli</name>
    <dbReference type="NCBI Taxonomy" id="1979270"/>
    <lineage>
        <taxon>Bacteria</taxon>
        <taxon>Pseudomonadati</taxon>
        <taxon>Pseudomonadota</taxon>
        <taxon>Alphaproteobacteria</taxon>
        <taxon>Sphingomonadales</taxon>
        <taxon>Sphingomonadaceae</taxon>
        <taxon>Sphingomonas</taxon>
    </lineage>
</organism>
<dbReference type="OrthoDB" id="9800897at2"/>
<evidence type="ECO:0000256" key="2">
    <source>
        <dbReference type="PROSITE-ProRule" id="PRU00169"/>
    </source>
</evidence>
<keyword evidence="5" id="KW-1185">Reference proteome</keyword>
<dbReference type="InterPro" id="IPR050595">
    <property type="entry name" value="Bact_response_regulator"/>
</dbReference>
<dbReference type="SMART" id="SM00448">
    <property type="entry name" value="REC"/>
    <property type="match status" value="1"/>
</dbReference>
<proteinExistence type="predicted"/>
<dbReference type="EMBL" id="SACN01000003">
    <property type="protein sequence ID" value="RVT90225.1"/>
    <property type="molecule type" value="Genomic_DNA"/>
</dbReference>
<dbReference type="InterPro" id="IPR011006">
    <property type="entry name" value="CheY-like_superfamily"/>
</dbReference>
<dbReference type="Proteomes" id="UP000282971">
    <property type="component" value="Unassembled WGS sequence"/>
</dbReference>
<dbReference type="AlphaFoldDB" id="A0A437LXT3"/>
<accession>A0A437LXT3</accession>
<feature type="domain" description="Response regulatory" evidence="3">
    <location>
        <begin position="34"/>
        <end position="153"/>
    </location>
</feature>